<dbReference type="AlphaFoldDB" id="A0A0P1ERN9"/>
<dbReference type="Proteomes" id="UP000054823">
    <property type="component" value="Unassembled WGS sequence"/>
</dbReference>
<accession>A0A0P1ERN9</accession>
<evidence type="ECO:0000313" key="2">
    <source>
        <dbReference type="Proteomes" id="UP000054823"/>
    </source>
</evidence>
<proteinExistence type="predicted"/>
<sequence length="68" mass="7530">MAEVMVSPSTNWRPISFMARPTAVRITGSPRRLTAPRSVPIRPALLSSITLPVSIKAHVEAFTREEED</sequence>
<dbReference type="EMBL" id="CYPW01000024">
    <property type="protein sequence ID" value="CUH53043.1"/>
    <property type="molecule type" value="Genomic_DNA"/>
</dbReference>
<evidence type="ECO:0000313" key="1">
    <source>
        <dbReference type="EMBL" id="CUH53043.1"/>
    </source>
</evidence>
<protein>
    <submittedName>
        <fullName evidence="1">Uncharacterized protein</fullName>
    </submittedName>
</protein>
<reference evidence="1 2" key="1">
    <citation type="submission" date="2015-09" db="EMBL/GenBank/DDBJ databases">
        <authorList>
            <consortium name="Swine Surveillance"/>
        </authorList>
    </citation>
    <scope>NUCLEOTIDE SEQUENCE [LARGE SCALE GENOMIC DNA]</scope>
    <source>
        <strain evidence="1 2">CECT 7688</strain>
    </source>
</reference>
<keyword evidence="2" id="KW-1185">Reference proteome</keyword>
<name>A0A0P1ERN9_9RHOB</name>
<organism evidence="1 2">
    <name type="scientific">Shimia marina</name>
    <dbReference type="NCBI Taxonomy" id="321267"/>
    <lineage>
        <taxon>Bacteria</taxon>
        <taxon>Pseudomonadati</taxon>
        <taxon>Pseudomonadota</taxon>
        <taxon>Alphaproteobacteria</taxon>
        <taxon>Rhodobacterales</taxon>
        <taxon>Roseobacteraceae</taxon>
    </lineage>
</organism>
<gene>
    <name evidence="1" type="ORF">SHM7688_02494</name>
</gene>